<dbReference type="InterPro" id="IPR036188">
    <property type="entry name" value="FAD/NAD-bd_sf"/>
</dbReference>
<dbReference type="EMBL" id="JBEUWX010000002">
    <property type="protein sequence ID" value="MFA9949276.1"/>
    <property type="molecule type" value="Genomic_DNA"/>
</dbReference>
<dbReference type="PANTHER" id="PTHR42923:SF47">
    <property type="entry name" value="BLR3003 PROTEIN"/>
    <property type="match status" value="1"/>
</dbReference>
<accession>A0ABV4UD45</accession>
<dbReference type="SUPFAM" id="SSF51905">
    <property type="entry name" value="FAD/NAD(P)-binding domain"/>
    <property type="match status" value="1"/>
</dbReference>
<keyword evidence="3" id="KW-1185">Reference proteome</keyword>
<dbReference type="Gene3D" id="3.50.50.60">
    <property type="entry name" value="FAD/NAD(P)-binding domain"/>
    <property type="match status" value="2"/>
</dbReference>
<gene>
    <name evidence="2" type="primary">hpnE</name>
    <name evidence="2" type="ORF">ABCS64_02845</name>
</gene>
<dbReference type="Gene3D" id="1.10.405.20">
    <property type="match status" value="1"/>
</dbReference>
<feature type="domain" description="Amine oxidase" evidence="1">
    <location>
        <begin position="36"/>
        <end position="475"/>
    </location>
</feature>
<dbReference type="PANTHER" id="PTHR42923">
    <property type="entry name" value="PROTOPORPHYRINOGEN OXIDASE"/>
    <property type="match status" value="1"/>
</dbReference>
<dbReference type="GO" id="GO:0016491">
    <property type="term" value="F:oxidoreductase activity"/>
    <property type="evidence" value="ECO:0007669"/>
    <property type="project" value="UniProtKB-KW"/>
</dbReference>
<dbReference type="InterPro" id="IPR050464">
    <property type="entry name" value="Zeta_carotene_desat/Oxidored"/>
</dbReference>
<dbReference type="InterPro" id="IPR017830">
    <property type="entry name" value="SQase_HpnE"/>
</dbReference>
<dbReference type="RefSeq" id="WP_418890421.1">
    <property type="nucleotide sequence ID" value="NZ_JBEUWX010000002.1"/>
</dbReference>
<comment type="caution">
    <text evidence="2">The sequence shown here is derived from an EMBL/GenBank/DDBJ whole genome shotgun (WGS) entry which is preliminary data.</text>
</comment>
<reference evidence="3" key="1">
    <citation type="submission" date="2024-06" db="EMBL/GenBank/DDBJ databases">
        <title>Radixoralia hellwigii gen. nov., sp nov., isolated from a root canal in the human oral cavity.</title>
        <authorList>
            <person name="Bartsch S."/>
            <person name="Wittmer A."/>
            <person name="Schulz A.-K."/>
            <person name="Neumann-Schaal M."/>
            <person name="Wolf J."/>
            <person name="Gronow S."/>
            <person name="Tennert C."/>
            <person name="Haecker G."/>
            <person name="Cieplik F."/>
            <person name="Al-Ahmad A."/>
        </authorList>
    </citation>
    <scope>NUCLEOTIDE SEQUENCE [LARGE SCALE GENOMIC DNA]</scope>
    <source>
        <strain evidence="3">Wk13</strain>
    </source>
</reference>
<dbReference type="InterPro" id="IPR002937">
    <property type="entry name" value="Amino_oxidase"/>
</dbReference>
<evidence type="ECO:0000313" key="3">
    <source>
        <dbReference type="Proteomes" id="UP001574673"/>
    </source>
</evidence>
<sequence>MVQGLGPQGAYTQSLEYTGSPLRTALSVAIIGGGWAGLAAAVELCTAGASVTVYEAAKQLGGRARSVAIDGRVLDNGQHILIGAYRETLRLIRHVHRNIDKCKEAQADHASSNAGHQLSTLFHRLPLTLQHPAGNFRLRLPPLWLPLPAPLPLAIGLLGARGVTLAEKLSAARFIRGLQALDYRLDADSSVTSLLDHTGQAGALRRMLWEPLCLAALNTPPEHASAQIFANVLRDSLGGDRYATDLLLPAVDLGRLFPDAAATFIAAHGGRIRFSCRIEHMTRNRQHWCIGDESFDHVIIATAPQHAVPLLTEHIETHSVATQLGAYDYEPIGTVYAAYPPEVRLPAPMLGLSDAAGNNLGQWAFDHGRLYRTPGLIAFVLSARGRWDERDNATLMVALHQELQTALRQQLPFPVWHKTLRERRATFSCRPNLFRPNTSTSLPGLHLAGDYVCADYPATLEGAVRSGIQAARSILAASPIPPLPLG</sequence>
<name>A0ABV4UD45_9RHOO</name>
<dbReference type="EC" id="1.17.8.1" evidence="2"/>
<keyword evidence="2" id="KW-0560">Oxidoreductase</keyword>
<dbReference type="Pfam" id="PF01593">
    <property type="entry name" value="Amino_oxidase"/>
    <property type="match status" value="1"/>
</dbReference>
<evidence type="ECO:0000313" key="2">
    <source>
        <dbReference type="EMBL" id="MFA9949276.1"/>
    </source>
</evidence>
<dbReference type="NCBIfam" id="TIGR03467">
    <property type="entry name" value="HpnE"/>
    <property type="match status" value="1"/>
</dbReference>
<evidence type="ECO:0000259" key="1">
    <source>
        <dbReference type="Pfam" id="PF01593"/>
    </source>
</evidence>
<dbReference type="Proteomes" id="UP001574673">
    <property type="component" value="Unassembled WGS sequence"/>
</dbReference>
<proteinExistence type="predicted"/>
<organism evidence="2 3">
    <name type="scientific">Dentiradicibacter hellwigii</name>
    <dbReference type="NCBI Taxonomy" id="3149053"/>
    <lineage>
        <taxon>Bacteria</taxon>
        <taxon>Pseudomonadati</taxon>
        <taxon>Pseudomonadota</taxon>
        <taxon>Betaproteobacteria</taxon>
        <taxon>Rhodocyclales</taxon>
        <taxon>Rhodocyclaceae</taxon>
        <taxon>Dentiradicibacter</taxon>
    </lineage>
</organism>
<dbReference type="PRINTS" id="PR00419">
    <property type="entry name" value="ADXRDTASE"/>
</dbReference>
<protein>
    <submittedName>
        <fullName evidence="2">Hydroxysqualene dehydroxylase HpnE</fullName>
        <ecNumber evidence="2">1.17.8.1</ecNumber>
    </submittedName>
</protein>